<keyword evidence="2" id="KW-1133">Transmembrane helix</keyword>
<feature type="region of interest" description="Disordered" evidence="1">
    <location>
        <begin position="1"/>
        <end position="26"/>
    </location>
</feature>
<feature type="compositionally biased region" description="Low complexity" evidence="1">
    <location>
        <begin position="328"/>
        <end position="337"/>
    </location>
</feature>
<dbReference type="RefSeq" id="WP_230068266.1">
    <property type="nucleotide sequence ID" value="NZ_BAABLL010000017.1"/>
</dbReference>
<keyword evidence="2" id="KW-0472">Membrane</keyword>
<organism evidence="3 4">
    <name type="scientific">Arthrobacter cryoconiti</name>
    <dbReference type="NCBI Taxonomy" id="748907"/>
    <lineage>
        <taxon>Bacteria</taxon>
        <taxon>Bacillati</taxon>
        <taxon>Actinomycetota</taxon>
        <taxon>Actinomycetes</taxon>
        <taxon>Micrococcales</taxon>
        <taxon>Micrococcaceae</taxon>
        <taxon>Arthrobacter</taxon>
    </lineage>
</organism>
<feature type="region of interest" description="Disordered" evidence="1">
    <location>
        <begin position="325"/>
        <end position="345"/>
    </location>
</feature>
<proteinExistence type="predicted"/>
<evidence type="ECO:0000256" key="2">
    <source>
        <dbReference type="SAM" id="Phobius"/>
    </source>
</evidence>
<dbReference type="EMBL" id="JBHSCQ010000024">
    <property type="protein sequence ID" value="MFC4267232.1"/>
    <property type="molecule type" value="Genomic_DNA"/>
</dbReference>
<evidence type="ECO:0000313" key="3">
    <source>
        <dbReference type="EMBL" id="MFC4267232.1"/>
    </source>
</evidence>
<evidence type="ECO:0000256" key="1">
    <source>
        <dbReference type="SAM" id="MobiDB-lite"/>
    </source>
</evidence>
<feature type="transmembrane region" description="Helical" evidence="2">
    <location>
        <begin position="53"/>
        <end position="77"/>
    </location>
</feature>
<reference evidence="4" key="1">
    <citation type="journal article" date="2019" name="Int. J. Syst. Evol. Microbiol.">
        <title>The Global Catalogue of Microorganisms (GCM) 10K type strain sequencing project: providing services to taxonomists for standard genome sequencing and annotation.</title>
        <authorList>
            <consortium name="The Broad Institute Genomics Platform"/>
            <consortium name="The Broad Institute Genome Sequencing Center for Infectious Disease"/>
            <person name="Wu L."/>
            <person name="Ma J."/>
        </authorList>
    </citation>
    <scope>NUCLEOTIDE SEQUENCE [LARGE SCALE GENOMIC DNA]</scope>
    <source>
        <strain evidence="4">CGMCC 1.10698</strain>
    </source>
</reference>
<dbReference type="InterPro" id="IPR024735">
    <property type="entry name" value="TcpC"/>
</dbReference>
<gene>
    <name evidence="3" type="ORF">ACFOW9_16620</name>
</gene>
<comment type="caution">
    <text evidence="3">The sequence shown here is derived from an EMBL/GenBank/DDBJ whole genome shotgun (WGS) entry which is preliminary data.</text>
</comment>
<protein>
    <submittedName>
        <fullName evidence="3">Conjugal transfer protein</fullName>
    </submittedName>
</protein>
<keyword evidence="2" id="KW-0812">Transmembrane</keyword>
<accession>A0ABV8R5U9</accession>
<keyword evidence="4" id="KW-1185">Reference proteome</keyword>
<evidence type="ECO:0000313" key="4">
    <source>
        <dbReference type="Proteomes" id="UP001595773"/>
    </source>
</evidence>
<name>A0ABV8R5U9_9MICC</name>
<dbReference type="Pfam" id="PF12642">
    <property type="entry name" value="TpcC"/>
    <property type="match status" value="1"/>
</dbReference>
<dbReference type="Proteomes" id="UP001595773">
    <property type="component" value="Unassembled WGS sequence"/>
</dbReference>
<sequence>MRLQNKGPAKVGDPQMPDPTKKASKAGVRRTLVFADNGETNPWTKGQALTTKAVTVSCWVALFLIWPLIFTFLVGGFSRPASSAPRVTSQVATTADQNVGAVAQGFVGSWLSATRTNDAGLSAYADLSAISLPEVPFEYRNLAVAAVGPKSDSGLIQVQVAAEVKESHLDKDKKPVSSWPQRYFQVAIVVDGTQISPVGMPRAIASPMTASTKAYGFNQNVPASDPLAQSISSFLQAYAAGVGDITRYTAPTANIVAIAPAPYAAVKAQDFKATTEPVATPADGATILTLTRVLLVTASGQQVAADYTLVLKARAGRWEVSEINPDITTKPTTKPTTNAVPPTGK</sequence>